<keyword evidence="1" id="KW-0812">Transmembrane</keyword>
<name>A0A4Y7PR56_9AGAM</name>
<sequence length="71" mass="7989">MESYRWHYTNSHHPCLSHPVSGFVVSSVSVATILAVSVSRVCIRCVFIIFRTRVVSILSATSNYHIREHSG</sequence>
<dbReference type="EMBL" id="ML170223">
    <property type="protein sequence ID" value="TDL17342.1"/>
    <property type="molecule type" value="Genomic_DNA"/>
</dbReference>
<dbReference type="Proteomes" id="UP000294933">
    <property type="component" value="Unassembled WGS sequence"/>
</dbReference>
<evidence type="ECO:0000313" key="3">
    <source>
        <dbReference type="Proteomes" id="UP000294933"/>
    </source>
</evidence>
<feature type="transmembrane region" description="Helical" evidence="1">
    <location>
        <begin position="20"/>
        <end position="43"/>
    </location>
</feature>
<evidence type="ECO:0000256" key="1">
    <source>
        <dbReference type="SAM" id="Phobius"/>
    </source>
</evidence>
<proteinExistence type="predicted"/>
<keyword evidence="1" id="KW-0472">Membrane</keyword>
<reference evidence="2 3" key="1">
    <citation type="submission" date="2018-06" db="EMBL/GenBank/DDBJ databases">
        <title>A transcriptomic atlas of mushroom development highlights an independent origin of complex multicellularity.</title>
        <authorList>
            <consortium name="DOE Joint Genome Institute"/>
            <person name="Krizsan K."/>
            <person name="Almasi E."/>
            <person name="Merenyi Z."/>
            <person name="Sahu N."/>
            <person name="Viragh M."/>
            <person name="Koszo T."/>
            <person name="Mondo S."/>
            <person name="Kiss B."/>
            <person name="Balint B."/>
            <person name="Kues U."/>
            <person name="Barry K."/>
            <person name="Hegedus J.C."/>
            <person name="Henrissat B."/>
            <person name="Johnson J."/>
            <person name="Lipzen A."/>
            <person name="Ohm R."/>
            <person name="Nagy I."/>
            <person name="Pangilinan J."/>
            <person name="Yan J."/>
            <person name="Xiong Y."/>
            <person name="Grigoriev I.V."/>
            <person name="Hibbett D.S."/>
            <person name="Nagy L.G."/>
        </authorList>
    </citation>
    <scope>NUCLEOTIDE SEQUENCE [LARGE SCALE GENOMIC DNA]</scope>
    <source>
        <strain evidence="2 3">SZMC22713</strain>
    </source>
</reference>
<evidence type="ECO:0000313" key="2">
    <source>
        <dbReference type="EMBL" id="TDL17342.1"/>
    </source>
</evidence>
<gene>
    <name evidence="2" type="ORF">BD410DRAFT_552028</name>
</gene>
<keyword evidence="3" id="KW-1185">Reference proteome</keyword>
<dbReference type="VEuPathDB" id="FungiDB:BD410DRAFT_552028"/>
<protein>
    <submittedName>
        <fullName evidence="2">Uncharacterized protein</fullName>
    </submittedName>
</protein>
<dbReference type="AlphaFoldDB" id="A0A4Y7PR56"/>
<keyword evidence="1" id="KW-1133">Transmembrane helix</keyword>
<accession>A0A4Y7PR56</accession>
<organism evidence="2 3">
    <name type="scientific">Rickenella mellea</name>
    <dbReference type="NCBI Taxonomy" id="50990"/>
    <lineage>
        <taxon>Eukaryota</taxon>
        <taxon>Fungi</taxon>
        <taxon>Dikarya</taxon>
        <taxon>Basidiomycota</taxon>
        <taxon>Agaricomycotina</taxon>
        <taxon>Agaricomycetes</taxon>
        <taxon>Hymenochaetales</taxon>
        <taxon>Rickenellaceae</taxon>
        <taxon>Rickenella</taxon>
    </lineage>
</organism>